<sequence>MWTQGENNTSAQPSASSASSREIPNPSKLPELKYYKLPNPTSIRLLDIVESESDKVRCEMRIMDLNSCPEYAALSYTWGNPVTVYEEPMPDTQNLKYPEDADKLPFTYSTPPLGPNGEALVVVDGPREDYGTQRSIEVNGCAVHVEENLFLYLVAVGHWRAQHARTGDDSDHVHDALRLPMWIDALCVNQTDLAERAAQVQLMKRIFKSASIVFAWIGQSDRLSSIATDAMEMILNYASTLSEAIFAPTHDSEVQRPELMDTSLSSIPGMSVAHWFALFSLLQRLYFRRAWIAQELIFSKSILMICSGGIMSITLLLTARSEPIDRPPLSDAGRHFMKLATFAETQCSPQIASASTPRSLEIEPRNAFSFILGYHRVRGRLGSSKAGMPLIRSRLVSSRVNSKAVHSWGVELPEHIKLSDQVMVEVEPGVFRFHRRPLRLLSVLSDFRNLDATDPRDKIFAFLNLATDDLGLIPDYCANVQDVFRKATEAMLKKTGTFSVLSQIQDPSETKIKGLPGWVPDFSARLERTPFDQDGEEYQFYTSSNFPTAKMHFNTDGTLGVDGFKVDTVSSVTDMEGDAIIQVLKLALKVPAHYPANPLAWWCKDHVGRHLRPRAVTRVEALWRTLVADQLTEMDEDYGTLDSRAGLSTGFVNWVITDILEARGLLVQYIDIDPDHWMVKLIIDSFCTRMCLWSAMYDERQISTFTNLRDLGGVLDDLGSKKQDEEDQYQPDQHLEIPSPRMGLEHFPTAHQIAACFRKHVQEPEDGEDTLIGSYRTSALLRLTQLERRQLRNFEKCMQEATEGRRLFCTEAGRFGLGPKPTGQDSQCTDQIWILNGAKVPFVLRWERENRYKIVGEAYVHGVMYGEETNTLQEIRLV</sequence>
<feature type="compositionally biased region" description="Low complexity" evidence="1">
    <location>
        <begin position="10"/>
        <end position="20"/>
    </location>
</feature>
<protein>
    <recommendedName>
        <fullName evidence="2">Heterokaryon incompatibility domain-containing protein</fullName>
    </recommendedName>
</protein>
<name>U1G914_ENDPU</name>
<dbReference type="AlphaFoldDB" id="U1G914"/>
<evidence type="ECO:0000259" key="2">
    <source>
        <dbReference type="Pfam" id="PF06985"/>
    </source>
</evidence>
<dbReference type="OMA" id="LWSAMYD"/>
<dbReference type="RefSeq" id="XP_007806197.1">
    <property type="nucleotide sequence ID" value="XM_007808006.1"/>
</dbReference>
<dbReference type="Pfam" id="PF06985">
    <property type="entry name" value="HET"/>
    <property type="match status" value="1"/>
</dbReference>
<dbReference type="GeneID" id="19244301"/>
<reference evidence="4" key="1">
    <citation type="journal article" date="2014" name="BMC Genomics">
        <title>Genome characteristics reveal the impact of lichenization on lichen-forming fungus Endocarpon pusillum Hedwig (Verrucariales, Ascomycota).</title>
        <authorList>
            <person name="Wang Y.-Y."/>
            <person name="Liu B."/>
            <person name="Zhang X.-Y."/>
            <person name="Zhou Q.-M."/>
            <person name="Zhang T."/>
            <person name="Li H."/>
            <person name="Yu Y.-F."/>
            <person name="Zhang X.-L."/>
            <person name="Hao X.-Y."/>
            <person name="Wang M."/>
            <person name="Wang L."/>
            <person name="Wei J.-C."/>
        </authorList>
    </citation>
    <scope>NUCLEOTIDE SEQUENCE [LARGE SCALE GENOMIC DNA]</scope>
    <source>
        <strain evidence="4">Z07020 / HMAS-L-300199</strain>
    </source>
</reference>
<dbReference type="PANTHER" id="PTHR24148">
    <property type="entry name" value="ANKYRIN REPEAT DOMAIN-CONTAINING PROTEIN 39 HOMOLOG-RELATED"/>
    <property type="match status" value="1"/>
</dbReference>
<dbReference type="Proteomes" id="UP000019373">
    <property type="component" value="Unassembled WGS sequence"/>
</dbReference>
<keyword evidence="4" id="KW-1185">Reference proteome</keyword>
<dbReference type="PANTHER" id="PTHR24148:SF64">
    <property type="entry name" value="HETEROKARYON INCOMPATIBILITY DOMAIN-CONTAINING PROTEIN"/>
    <property type="match status" value="1"/>
</dbReference>
<dbReference type="InterPro" id="IPR010730">
    <property type="entry name" value="HET"/>
</dbReference>
<dbReference type="OrthoDB" id="2157530at2759"/>
<dbReference type="HOGENOM" id="CLU_004184_4_0_1"/>
<evidence type="ECO:0000256" key="1">
    <source>
        <dbReference type="SAM" id="MobiDB-lite"/>
    </source>
</evidence>
<accession>U1G914</accession>
<proteinExistence type="predicted"/>
<feature type="region of interest" description="Disordered" evidence="1">
    <location>
        <begin position="1"/>
        <end position="31"/>
    </location>
</feature>
<evidence type="ECO:0000313" key="4">
    <source>
        <dbReference type="Proteomes" id="UP000019373"/>
    </source>
</evidence>
<dbReference type="eggNOG" id="ENOG502SHSN">
    <property type="taxonomic scope" value="Eukaryota"/>
</dbReference>
<dbReference type="EMBL" id="KE721530">
    <property type="protein sequence ID" value="ERF68156.1"/>
    <property type="molecule type" value="Genomic_DNA"/>
</dbReference>
<dbReference type="Pfam" id="PF26639">
    <property type="entry name" value="Het-6_barrel"/>
    <property type="match status" value="1"/>
</dbReference>
<evidence type="ECO:0000313" key="3">
    <source>
        <dbReference type="EMBL" id="ERF68156.1"/>
    </source>
</evidence>
<dbReference type="InterPro" id="IPR052895">
    <property type="entry name" value="HetReg/Transcr_Mod"/>
</dbReference>
<gene>
    <name evidence="3" type="ORF">EPUS_09514</name>
</gene>
<organism evidence="3 4">
    <name type="scientific">Endocarpon pusillum (strain Z07020 / HMAS-L-300199)</name>
    <name type="common">Lichen-forming fungus</name>
    <dbReference type="NCBI Taxonomy" id="1263415"/>
    <lineage>
        <taxon>Eukaryota</taxon>
        <taxon>Fungi</taxon>
        <taxon>Dikarya</taxon>
        <taxon>Ascomycota</taxon>
        <taxon>Pezizomycotina</taxon>
        <taxon>Eurotiomycetes</taxon>
        <taxon>Chaetothyriomycetidae</taxon>
        <taxon>Verrucariales</taxon>
        <taxon>Verrucariaceae</taxon>
        <taxon>Endocarpon</taxon>
    </lineage>
</organism>
<feature type="domain" description="Heterokaryon incompatibility" evidence="2">
    <location>
        <begin position="181"/>
        <end position="295"/>
    </location>
</feature>